<proteinExistence type="predicted"/>
<organism evidence="1">
    <name type="scientific">marine sediment metagenome</name>
    <dbReference type="NCBI Taxonomy" id="412755"/>
    <lineage>
        <taxon>unclassified sequences</taxon>
        <taxon>metagenomes</taxon>
        <taxon>ecological metagenomes</taxon>
    </lineage>
</organism>
<sequence length="89" mass="9797">SFVILAFTKGDWEAIDNRITSITSGSFMQEIAPSFAYGLGLKHPIKMVLNLTGIDIQTELILNPGAHDLVIDYNETTSDNRPIFSITVV</sequence>
<name>X1SWA8_9ZZZZ</name>
<feature type="non-terminal residue" evidence="1">
    <location>
        <position position="1"/>
    </location>
</feature>
<protein>
    <submittedName>
        <fullName evidence="1">Uncharacterized protein</fullName>
    </submittedName>
</protein>
<comment type="caution">
    <text evidence="1">The sequence shown here is derived from an EMBL/GenBank/DDBJ whole genome shotgun (WGS) entry which is preliminary data.</text>
</comment>
<dbReference type="EMBL" id="BARW01016966">
    <property type="protein sequence ID" value="GAI97248.1"/>
    <property type="molecule type" value="Genomic_DNA"/>
</dbReference>
<accession>X1SWA8</accession>
<gene>
    <name evidence="1" type="ORF">S12H4_29416</name>
</gene>
<dbReference type="AlphaFoldDB" id="X1SWA8"/>
<evidence type="ECO:0000313" key="1">
    <source>
        <dbReference type="EMBL" id="GAI97248.1"/>
    </source>
</evidence>
<reference evidence="1" key="1">
    <citation type="journal article" date="2014" name="Front. Microbiol.">
        <title>High frequency of phylogenetically diverse reductive dehalogenase-homologous genes in deep subseafloor sedimentary metagenomes.</title>
        <authorList>
            <person name="Kawai M."/>
            <person name="Futagami T."/>
            <person name="Toyoda A."/>
            <person name="Takaki Y."/>
            <person name="Nishi S."/>
            <person name="Hori S."/>
            <person name="Arai W."/>
            <person name="Tsubouchi T."/>
            <person name="Morono Y."/>
            <person name="Uchiyama I."/>
            <person name="Ito T."/>
            <person name="Fujiyama A."/>
            <person name="Inagaki F."/>
            <person name="Takami H."/>
        </authorList>
    </citation>
    <scope>NUCLEOTIDE SEQUENCE</scope>
    <source>
        <strain evidence="1">Expedition CK06-06</strain>
    </source>
</reference>